<evidence type="ECO:0000313" key="3">
    <source>
        <dbReference type="Proteomes" id="UP000694866"/>
    </source>
</evidence>
<name>A0A9R1U1B6_9HYME</name>
<keyword evidence="2" id="KW-0732">Signal</keyword>
<gene>
    <name evidence="4" type="primary">LOC105266870</name>
</gene>
<evidence type="ECO:0000256" key="2">
    <source>
        <dbReference type="SAM" id="SignalP"/>
    </source>
</evidence>
<evidence type="ECO:0000256" key="1">
    <source>
        <dbReference type="SAM" id="Phobius"/>
    </source>
</evidence>
<keyword evidence="3" id="KW-1185">Reference proteome</keyword>
<dbReference type="AlphaFoldDB" id="A0A9R1U1B6"/>
<proteinExistence type="predicted"/>
<sequence>MKILLLIGVIVLPYTLGQNMKCYDGVECKPPCNAVIKKEVLCSSQCLKIDFEMSDKSVATAHKCGLPYLGGQGPAWSLFNLTSYAPGTKVIPEITAGHVYLCKKNLCNGAHSIIPASLLLTFVITIASLFGASQTAF</sequence>
<reference evidence="4" key="1">
    <citation type="submission" date="2025-08" db="UniProtKB">
        <authorList>
            <consortium name="RefSeq"/>
        </authorList>
    </citation>
    <scope>IDENTIFICATION</scope>
    <source>
        <strain evidence="4">USDA-PBARC FA_bdor</strain>
        <tissue evidence="4">Whole organism</tissue>
    </source>
</reference>
<keyword evidence="1" id="KW-0812">Transmembrane</keyword>
<dbReference type="OrthoDB" id="10335111at2759"/>
<protein>
    <submittedName>
        <fullName evidence="4">Uncharacterized protein</fullName>
    </submittedName>
</protein>
<accession>A0A9R1U1B6</accession>
<dbReference type="Proteomes" id="UP000694866">
    <property type="component" value="Unplaced"/>
</dbReference>
<dbReference type="RefSeq" id="XP_011303616.1">
    <property type="nucleotide sequence ID" value="XM_011305314.1"/>
</dbReference>
<dbReference type="KEGG" id="fas:105266870"/>
<feature type="transmembrane region" description="Helical" evidence="1">
    <location>
        <begin position="113"/>
        <end position="132"/>
    </location>
</feature>
<organism evidence="3 4">
    <name type="scientific">Fopius arisanus</name>
    <dbReference type="NCBI Taxonomy" id="64838"/>
    <lineage>
        <taxon>Eukaryota</taxon>
        <taxon>Metazoa</taxon>
        <taxon>Ecdysozoa</taxon>
        <taxon>Arthropoda</taxon>
        <taxon>Hexapoda</taxon>
        <taxon>Insecta</taxon>
        <taxon>Pterygota</taxon>
        <taxon>Neoptera</taxon>
        <taxon>Endopterygota</taxon>
        <taxon>Hymenoptera</taxon>
        <taxon>Apocrita</taxon>
        <taxon>Ichneumonoidea</taxon>
        <taxon>Braconidae</taxon>
        <taxon>Opiinae</taxon>
        <taxon>Fopius</taxon>
    </lineage>
</organism>
<keyword evidence="1" id="KW-0472">Membrane</keyword>
<dbReference type="GeneID" id="105266870"/>
<keyword evidence="1" id="KW-1133">Transmembrane helix</keyword>
<feature type="chain" id="PRO_5040477726" evidence="2">
    <location>
        <begin position="18"/>
        <end position="137"/>
    </location>
</feature>
<evidence type="ECO:0000313" key="4">
    <source>
        <dbReference type="RefSeq" id="XP_011303616.1"/>
    </source>
</evidence>
<feature type="signal peptide" evidence="2">
    <location>
        <begin position="1"/>
        <end position="17"/>
    </location>
</feature>